<protein>
    <submittedName>
        <fullName evidence="1">Uncharacterized protein</fullName>
    </submittedName>
</protein>
<dbReference type="EMBL" id="JYDL01000113">
    <property type="protein sequence ID" value="KRX16147.1"/>
    <property type="molecule type" value="Genomic_DNA"/>
</dbReference>
<sequence>MFKTFNIYSCTGKMSITATSSVRMCQANRNVNSSATRNNKWHGDTDKAECNNMQQSISAVAKANKKKPKIPQFVKIE</sequence>
<name>A0A0V0RNR2_9BILA</name>
<accession>A0A0V0RNR2</accession>
<organism evidence="1 2">
    <name type="scientific">Trichinella nelsoni</name>
    <dbReference type="NCBI Taxonomy" id="6336"/>
    <lineage>
        <taxon>Eukaryota</taxon>
        <taxon>Metazoa</taxon>
        <taxon>Ecdysozoa</taxon>
        <taxon>Nematoda</taxon>
        <taxon>Enoplea</taxon>
        <taxon>Dorylaimia</taxon>
        <taxon>Trichinellida</taxon>
        <taxon>Trichinellidae</taxon>
        <taxon>Trichinella</taxon>
    </lineage>
</organism>
<evidence type="ECO:0000313" key="1">
    <source>
        <dbReference type="EMBL" id="KRX16147.1"/>
    </source>
</evidence>
<dbReference type="AlphaFoldDB" id="A0A0V0RNR2"/>
<keyword evidence="2" id="KW-1185">Reference proteome</keyword>
<dbReference type="OrthoDB" id="10280673at2759"/>
<evidence type="ECO:0000313" key="2">
    <source>
        <dbReference type="Proteomes" id="UP000054630"/>
    </source>
</evidence>
<comment type="caution">
    <text evidence="1">The sequence shown here is derived from an EMBL/GenBank/DDBJ whole genome shotgun (WGS) entry which is preliminary data.</text>
</comment>
<reference evidence="1 2" key="1">
    <citation type="submission" date="2015-01" db="EMBL/GenBank/DDBJ databases">
        <title>Evolution of Trichinella species and genotypes.</title>
        <authorList>
            <person name="Korhonen P.K."/>
            <person name="Edoardo P."/>
            <person name="Giuseppe L.R."/>
            <person name="Gasser R.B."/>
        </authorList>
    </citation>
    <scope>NUCLEOTIDE SEQUENCE [LARGE SCALE GENOMIC DNA]</scope>
    <source>
        <strain evidence="1">ISS37</strain>
    </source>
</reference>
<dbReference type="Proteomes" id="UP000054630">
    <property type="component" value="Unassembled WGS sequence"/>
</dbReference>
<proteinExistence type="predicted"/>
<gene>
    <name evidence="1" type="ORF">T07_8633</name>
</gene>